<protein>
    <submittedName>
        <fullName evidence="1">Uncharacterized protein</fullName>
    </submittedName>
</protein>
<accession>A0A0W8FN71</accession>
<name>A0A0W8FN71_9ZZZZ</name>
<organism evidence="1">
    <name type="scientific">hydrocarbon metagenome</name>
    <dbReference type="NCBI Taxonomy" id="938273"/>
    <lineage>
        <taxon>unclassified sequences</taxon>
        <taxon>metagenomes</taxon>
        <taxon>ecological metagenomes</taxon>
    </lineage>
</organism>
<dbReference type="AlphaFoldDB" id="A0A0W8FN71"/>
<reference evidence="1" key="1">
    <citation type="journal article" date="2015" name="Proc. Natl. Acad. Sci. U.S.A.">
        <title>Networks of energetic and metabolic interactions define dynamics in microbial communities.</title>
        <authorList>
            <person name="Embree M."/>
            <person name="Liu J.K."/>
            <person name="Al-Bassam M.M."/>
            <person name="Zengler K."/>
        </authorList>
    </citation>
    <scope>NUCLEOTIDE SEQUENCE</scope>
</reference>
<sequence length="57" mass="6840">MNQNIKDREWQQLQHRINKFVGHFLKEDIPAIEYKMRIAGLLQVPPKYSEENAEEKS</sequence>
<gene>
    <name evidence="1" type="ORF">ASZ90_007891</name>
</gene>
<proteinExistence type="predicted"/>
<dbReference type="EMBL" id="LNQE01000974">
    <property type="protein sequence ID" value="KUG22352.1"/>
    <property type="molecule type" value="Genomic_DNA"/>
</dbReference>
<evidence type="ECO:0000313" key="1">
    <source>
        <dbReference type="EMBL" id="KUG22352.1"/>
    </source>
</evidence>
<comment type="caution">
    <text evidence="1">The sequence shown here is derived from an EMBL/GenBank/DDBJ whole genome shotgun (WGS) entry which is preliminary data.</text>
</comment>